<dbReference type="Proteomes" id="UP000262073">
    <property type="component" value="Chromosome"/>
</dbReference>
<organism evidence="4 5">
    <name type="scientific">Salinimonas sediminis</name>
    <dbReference type="NCBI Taxonomy" id="2303538"/>
    <lineage>
        <taxon>Bacteria</taxon>
        <taxon>Pseudomonadati</taxon>
        <taxon>Pseudomonadota</taxon>
        <taxon>Gammaproteobacteria</taxon>
        <taxon>Alteromonadales</taxon>
        <taxon>Alteromonadaceae</taxon>
        <taxon>Alteromonas/Salinimonas group</taxon>
        <taxon>Salinimonas</taxon>
    </lineage>
</organism>
<dbReference type="InterPro" id="IPR036412">
    <property type="entry name" value="HAD-like_sf"/>
</dbReference>
<dbReference type="Pfam" id="PF00702">
    <property type="entry name" value="Hydrolase"/>
    <property type="match status" value="1"/>
</dbReference>
<sequence length="228" mass="24528">MTSHPTPKVLFFDVNETMLDMNAVKQAIADVLDGDESLVPVWFAQLLHHSLVDSATNQYHDFADIGAAALVMVAHSHNKTLTLEDAKAAISKPMTQLPAHADVEEGLAKLKAAGFTLVAFSNSAETGLNKQLLNAGIRQCFDAVLSVSSVKRFKPHAEAYQWAVHTMGVDTHEAMMVAAHGWDVSGAKAAGMQTAFIERPGKMMYPLGLAPDYSLADFHALANTLTAL</sequence>
<evidence type="ECO:0000313" key="4">
    <source>
        <dbReference type="EMBL" id="AXR08051.1"/>
    </source>
</evidence>
<dbReference type="NCBIfam" id="TIGR01509">
    <property type="entry name" value="HAD-SF-IA-v3"/>
    <property type="match status" value="1"/>
</dbReference>
<name>A0A346NR94_9ALTE</name>
<dbReference type="PANTHER" id="PTHR43316">
    <property type="entry name" value="HYDROLASE, HALOACID DELAHOGENASE-RELATED"/>
    <property type="match status" value="1"/>
</dbReference>
<dbReference type="InterPro" id="IPR006439">
    <property type="entry name" value="HAD-SF_hydro_IA"/>
</dbReference>
<dbReference type="Gene3D" id="1.10.150.240">
    <property type="entry name" value="Putative phosphatase, domain 2"/>
    <property type="match status" value="1"/>
</dbReference>
<dbReference type="SFLD" id="SFLDG01129">
    <property type="entry name" value="C1.5:_HAD__Beta-PGM__Phosphata"/>
    <property type="match status" value="1"/>
</dbReference>
<dbReference type="InterPro" id="IPR023214">
    <property type="entry name" value="HAD_sf"/>
</dbReference>
<dbReference type="PANTHER" id="PTHR43316:SF3">
    <property type="entry name" value="HALOACID DEHALOGENASE, TYPE II (AFU_ORTHOLOGUE AFUA_2G07750)-RELATED"/>
    <property type="match status" value="1"/>
</dbReference>
<dbReference type="EMBL" id="CP031769">
    <property type="protein sequence ID" value="AXR08051.1"/>
    <property type="molecule type" value="Genomic_DNA"/>
</dbReference>
<dbReference type="AlphaFoldDB" id="A0A346NR94"/>
<dbReference type="SFLD" id="SFLDS00003">
    <property type="entry name" value="Haloacid_Dehalogenase"/>
    <property type="match status" value="1"/>
</dbReference>
<gene>
    <name evidence="4" type="ORF">D0Y50_17855</name>
</gene>
<dbReference type="SUPFAM" id="SSF56784">
    <property type="entry name" value="HAD-like"/>
    <property type="match status" value="1"/>
</dbReference>
<accession>A0A346NR94</accession>
<dbReference type="Gene3D" id="3.40.50.1000">
    <property type="entry name" value="HAD superfamily/HAD-like"/>
    <property type="match status" value="1"/>
</dbReference>
<reference evidence="4 5" key="1">
    <citation type="submission" date="2018-08" db="EMBL/GenBank/DDBJ databases">
        <title>Salinimonas sediminis sp. nov., a piezophilic bacterium isolated from a deep-sea sediment sample from the New Britain Trench.</title>
        <authorList>
            <person name="Cao J."/>
        </authorList>
    </citation>
    <scope>NUCLEOTIDE SEQUENCE [LARGE SCALE GENOMIC DNA]</scope>
    <source>
        <strain evidence="4 5">N102</strain>
    </source>
</reference>
<keyword evidence="2 3" id="KW-0378">Hydrolase</keyword>
<dbReference type="RefSeq" id="WP_108566757.1">
    <property type="nucleotide sequence ID" value="NZ_CP031769.1"/>
</dbReference>
<keyword evidence="5" id="KW-1185">Reference proteome</keyword>
<dbReference type="KEGG" id="salm:D0Y50_17855"/>
<dbReference type="PRINTS" id="PR00413">
    <property type="entry name" value="HADHALOGNASE"/>
</dbReference>
<dbReference type="NCBIfam" id="TIGR01428">
    <property type="entry name" value="HAD_type_II"/>
    <property type="match status" value="1"/>
</dbReference>
<dbReference type="CDD" id="cd02588">
    <property type="entry name" value="HAD_L2-DEX"/>
    <property type="match status" value="1"/>
</dbReference>
<evidence type="ECO:0000256" key="1">
    <source>
        <dbReference type="ARBA" id="ARBA00008106"/>
    </source>
</evidence>
<comment type="function">
    <text evidence="3">Catalyzes the hydrolytic dehalogenation of small (S)-2-haloalkanoic acids to yield the corresponding (R)-2-hydroxyalkanoic acids.</text>
</comment>
<evidence type="ECO:0000256" key="2">
    <source>
        <dbReference type="ARBA" id="ARBA00022801"/>
    </source>
</evidence>
<dbReference type="InterPro" id="IPR051540">
    <property type="entry name" value="S-2-haloacid_dehalogenase"/>
</dbReference>
<dbReference type="GO" id="GO:0018784">
    <property type="term" value="F:(S)-2-haloacid dehalogenase activity"/>
    <property type="evidence" value="ECO:0007669"/>
    <property type="project" value="UniProtKB-UniRule"/>
</dbReference>
<evidence type="ECO:0000256" key="3">
    <source>
        <dbReference type="RuleBase" id="RU368077"/>
    </source>
</evidence>
<dbReference type="NCBIfam" id="TIGR01493">
    <property type="entry name" value="HAD-SF-IA-v2"/>
    <property type="match status" value="1"/>
</dbReference>
<dbReference type="EC" id="3.8.1.2" evidence="3"/>
<dbReference type="InterPro" id="IPR006328">
    <property type="entry name" value="2-HAD"/>
</dbReference>
<protein>
    <recommendedName>
        <fullName evidence="3">(S)-2-haloacid dehalogenase</fullName>
        <ecNumber evidence="3">3.8.1.2</ecNumber>
    </recommendedName>
    <alternativeName>
        <fullName evidence="3">2-haloalkanoic acid dehalogenase</fullName>
    </alternativeName>
    <alternativeName>
        <fullName evidence="3">Halocarboxylic acid halidohydrolase</fullName>
    </alternativeName>
    <alternativeName>
        <fullName evidence="3">L-2-haloacid dehalogenase</fullName>
    </alternativeName>
</protein>
<dbReference type="InterPro" id="IPR023198">
    <property type="entry name" value="PGP-like_dom2"/>
</dbReference>
<dbReference type="OrthoDB" id="5865007at2"/>
<comment type="similarity">
    <text evidence="1 3">Belongs to the HAD-like hydrolase superfamily. S-2-haloalkanoic acid dehalogenase family.</text>
</comment>
<evidence type="ECO:0000313" key="5">
    <source>
        <dbReference type="Proteomes" id="UP000262073"/>
    </source>
</evidence>
<comment type="catalytic activity">
    <reaction evidence="3">
        <text>an (S)-2-haloacid + H2O = a (2R)-2-hydroxycarboxylate + a halide anion + H(+)</text>
        <dbReference type="Rhea" id="RHEA:11192"/>
        <dbReference type="ChEBI" id="CHEBI:15377"/>
        <dbReference type="ChEBI" id="CHEBI:15378"/>
        <dbReference type="ChEBI" id="CHEBI:16042"/>
        <dbReference type="ChEBI" id="CHEBI:58314"/>
        <dbReference type="ChEBI" id="CHEBI:137405"/>
        <dbReference type="EC" id="3.8.1.2"/>
    </reaction>
</comment>
<proteinExistence type="inferred from homology"/>